<evidence type="ECO:0000256" key="1">
    <source>
        <dbReference type="SAM" id="MobiDB-lite"/>
    </source>
</evidence>
<protein>
    <submittedName>
        <fullName evidence="2">Uncharacterized protein</fullName>
    </submittedName>
</protein>
<proteinExistence type="predicted"/>
<reference evidence="2" key="1">
    <citation type="submission" date="2022-03" db="EMBL/GenBank/DDBJ databases">
        <authorList>
            <person name="Tunstrom K."/>
        </authorList>
    </citation>
    <scope>NUCLEOTIDE SEQUENCE</scope>
</reference>
<dbReference type="AlphaFoldDB" id="A0AAU9UMP2"/>
<accession>A0AAU9UMP2</accession>
<feature type="region of interest" description="Disordered" evidence="1">
    <location>
        <begin position="1"/>
        <end position="34"/>
    </location>
</feature>
<dbReference type="Proteomes" id="UP001153954">
    <property type="component" value="Unassembled WGS sequence"/>
</dbReference>
<organism evidence="2 3">
    <name type="scientific">Euphydryas editha</name>
    <name type="common">Edith's checkerspot</name>
    <dbReference type="NCBI Taxonomy" id="104508"/>
    <lineage>
        <taxon>Eukaryota</taxon>
        <taxon>Metazoa</taxon>
        <taxon>Ecdysozoa</taxon>
        <taxon>Arthropoda</taxon>
        <taxon>Hexapoda</taxon>
        <taxon>Insecta</taxon>
        <taxon>Pterygota</taxon>
        <taxon>Neoptera</taxon>
        <taxon>Endopterygota</taxon>
        <taxon>Lepidoptera</taxon>
        <taxon>Glossata</taxon>
        <taxon>Ditrysia</taxon>
        <taxon>Papilionoidea</taxon>
        <taxon>Nymphalidae</taxon>
        <taxon>Nymphalinae</taxon>
        <taxon>Euphydryas</taxon>
    </lineage>
</organism>
<name>A0AAU9UMP2_EUPED</name>
<evidence type="ECO:0000313" key="2">
    <source>
        <dbReference type="EMBL" id="CAH2099377.1"/>
    </source>
</evidence>
<evidence type="ECO:0000313" key="3">
    <source>
        <dbReference type="Proteomes" id="UP001153954"/>
    </source>
</evidence>
<dbReference type="EMBL" id="CAKOGL010000022">
    <property type="protein sequence ID" value="CAH2099377.1"/>
    <property type="molecule type" value="Genomic_DNA"/>
</dbReference>
<keyword evidence="3" id="KW-1185">Reference proteome</keyword>
<comment type="caution">
    <text evidence="2">The sequence shown here is derived from an EMBL/GenBank/DDBJ whole genome shotgun (WGS) entry which is preliminary data.</text>
</comment>
<feature type="compositionally biased region" description="Polar residues" evidence="1">
    <location>
        <begin position="56"/>
        <end position="72"/>
    </location>
</feature>
<feature type="region of interest" description="Disordered" evidence="1">
    <location>
        <begin position="52"/>
        <end position="82"/>
    </location>
</feature>
<gene>
    <name evidence="2" type="ORF">EEDITHA_LOCUS14366</name>
</gene>
<sequence>MPLAADSGAGTSHEPRLRKRHNSSAKSDTLSPNRVIELSHDFITLRGVVGVRPDPTTLNLSPNVTGDASMTPMTPCDESTGY</sequence>